<gene>
    <name evidence="2" type="ORF">M514_21989</name>
</gene>
<dbReference type="EMBL" id="KL367531">
    <property type="protein sequence ID" value="KFD65890.1"/>
    <property type="molecule type" value="Genomic_DNA"/>
</dbReference>
<evidence type="ECO:0000256" key="1">
    <source>
        <dbReference type="SAM" id="MobiDB-lite"/>
    </source>
</evidence>
<organism evidence="2">
    <name type="scientific">Trichuris suis</name>
    <name type="common">pig whipworm</name>
    <dbReference type="NCBI Taxonomy" id="68888"/>
    <lineage>
        <taxon>Eukaryota</taxon>
        <taxon>Metazoa</taxon>
        <taxon>Ecdysozoa</taxon>
        <taxon>Nematoda</taxon>
        <taxon>Enoplea</taxon>
        <taxon>Dorylaimia</taxon>
        <taxon>Trichinellida</taxon>
        <taxon>Trichuridae</taxon>
        <taxon>Trichuris</taxon>
    </lineage>
</organism>
<accession>A0A085N8U4</accession>
<sequence length="110" mass="12010">MIRFVGTTMGTVARQIACWSYAAGNWWRKHRLPACAAHRNVRNEGTLTARWFVTESSAGVLTTTQWPTAHFATKMLSVSTAKSSAHVLPASQKKAISNRSNNESTNCASA</sequence>
<reference evidence="2" key="1">
    <citation type="journal article" date="2014" name="Nat. Genet.">
        <title>Genome and transcriptome of the porcine whipworm Trichuris suis.</title>
        <authorList>
            <person name="Jex A.R."/>
            <person name="Nejsum P."/>
            <person name="Schwarz E.M."/>
            <person name="Hu L."/>
            <person name="Young N.D."/>
            <person name="Hall R.S."/>
            <person name="Korhonen P.K."/>
            <person name="Liao S."/>
            <person name="Thamsborg S."/>
            <person name="Xia J."/>
            <person name="Xu P."/>
            <person name="Wang S."/>
            <person name="Scheerlinck J.P."/>
            <person name="Hofmann A."/>
            <person name="Sternberg P.W."/>
            <person name="Wang J."/>
            <person name="Gasser R.B."/>
        </authorList>
    </citation>
    <scope>NUCLEOTIDE SEQUENCE [LARGE SCALE GENOMIC DNA]</scope>
    <source>
        <strain evidence="2">DCEP-RM93F</strain>
    </source>
</reference>
<proteinExistence type="predicted"/>
<dbReference type="Proteomes" id="UP000030758">
    <property type="component" value="Unassembled WGS sequence"/>
</dbReference>
<feature type="compositionally biased region" description="Polar residues" evidence="1">
    <location>
        <begin position="94"/>
        <end position="110"/>
    </location>
</feature>
<dbReference type="AlphaFoldDB" id="A0A085N8U4"/>
<feature type="region of interest" description="Disordered" evidence="1">
    <location>
        <begin position="90"/>
        <end position="110"/>
    </location>
</feature>
<evidence type="ECO:0000313" key="2">
    <source>
        <dbReference type="EMBL" id="KFD65890.1"/>
    </source>
</evidence>
<name>A0A085N8U4_9BILA</name>
<protein>
    <submittedName>
        <fullName evidence="2">Uncharacterized protein</fullName>
    </submittedName>
</protein>